<dbReference type="InterPro" id="IPR011990">
    <property type="entry name" value="TPR-like_helical_dom_sf"/>
</dbReference>
<evidence type="ECO:0000313" key="2">
    <source>
        <dbReference type="EMBL" id="TWJ19828.1"/>
    </source>
</evidence>
<dbReference type="SMART" id="SM00028">
    <property type="entry name" value="TPR"/>
    <property type="match status" value="3"/>
</dbReference>
<proteinExistence type="predicted"/>
<dbReference type="EMBL" id="VLLN01000006">
    <property type="protein sequence ID" value="TWJ19828.1"/>
    <property type="molecule type" value="Genomic_DNA"/>
</dbReference>
<organism evidence="2 3">
    <name type="scientific">Geobacter argillaceus</name>
    <dbReference type="NCBI Taxonomy" id="345631"/>
    <lineage>
        <taxon>Bacteria</taxon>
        <taxon>Pseudomonadati</taxon>
        <taxon>Thermodesulfobacteriota</taxon>
        <taxon>Desulfuromonadia</taxon>
        <taxon>Geobacterales</taxon>
        <taxon>Geobacteraceae</taxon>
        <taxon>Geobacter</taxon>
    </lineage>
</organism>
<dbReference type="SUPFAM" id="SSF48452">
    <property type="entry name" value="TPR-like"/>
    <property type="match status" value="1"/>
</dbReference>
<dbReference type="AlphaFoldDB" id="A0A562VPP4"/>
<reference evidence="2 3" key="1">
    <citation type="submission" date="2019-07" db="EMBL/GenBank/DDBJ databases">
        <title>Genomic Encyclopedia of Archaeal and Bacterial Type Strains, Phase II (KMG-II): from individual species to whole genera.</title>
        <authorList>
            <person name="Goeker M."/>
        </authorList>
    </citation>
    <scope>NUCLEOTIDE SEQUENCE [LARGE SCALE GENOMIC DNA]</scope>
    <source>
        <strain evidence="2 3">ATCC BAA-1139</strain>
    </source>
</reference>
<dbReference type="PROSITE" id="PS50005">
    <property type="entry name" value="TPR"/>
    <property type="match status" value="1"/>
</dbReference>
<keyword evidence="1" id="KW-0802">TPR repeat</keyword>
<protein>
    <submittedName>
        <fullName evidence="2">Tetratricopeptide repeat protein</fullName>
    </submittedName>
</protein>
<dbReference type="Pfam" id="PF13181">
    <property type="entry name" value="TPR_8"/>
    <property type="match status" value="1"/>
</dbReference>
<dbReference type="InterPro" id="IPR019734">
    <property type="entry name" value="TPR_rpt"/>
</dbReference>
<feature type="repeat" description="TPR" evidence="1">
    <location>
        <begin position="207"/>
        <end position="240"/>
    </location>
</feature>
<evidence type="ECO:0000256" key="1">
    <source>
        <dbReference type="PROSITE-ProRule" id="PRU00339"/>
    </source>
</evidence>
<dbReference type="Proteomes" id="UP000319449">
    <property type="component" value="Unassembled WGS sequence"/>
</dbReference>
<dbReference type="Pfam" id="PF14559">
    <property type="entry name" value="TPR_19"/>
    <property type="match status" value="1"/>
</dbReference>
<gene>
    <name evidence="2" type="ORF">JN12_01317</name>
</gene>
<dbReference type="OrthoDB" id="5392846at2"/>
<sequence length="340" mass="37660">MFFRKLLGKDCRQLKERGDSYLADGRFADARHAYGEALERLPGGDEGEALRAMLNAGMTVAGNGLAEMNMEEAKLYLNQNNTAKAREYLELAIQLAEGGAVREKAENLMRGMDSPPVISPVKMEHGHHGCSSCQSVQHQDVTDNAEESLSLEDRFHLLTQALPGGLADRYANLGEKFAYGYIELHEGNLDAAFQAFTELTAIERENDILLYELGALTFRKGDVAEAERLFRASMEINPFNPLTRLGLAQLLMFTKRLDEALTELGLMVKNGLLANEAQVMIGDVWSLKGEDGTAIDHFAKLLEDTSLQKVCAERLVPLLTNQGREIEAQFLAKQYLKGCC</sequence>
<dbReference type="RefSeq" id="WP_145020026.1">
    <property type="nucleotide sequence ID" value="NZ_VLLN01000006.1"/>
</dbReference>
<dbReference type="Pfam" id="PF13432">
    <property type="entry name" value="TPR_16"/>
    <property type="match status" value="1"/>
</dbReference>
<dbReference type="Gene3D" id="1.25.40.10">
    <property type="entry name" value="Tetratricopeptide repeat domain"/>
    <property type="match status" value="2"/>
</dbReference>
<keyword evidence="3" id="KW-1185">Reference proteome</keyword>
<name>A0A562VPP4_9BACT</name>
<accession>A0A562VPP4</accession>
<evidence type="ECO:0000313" key="3">
    <source>
        <dbReference type="Proteomes" id="UP000319449"/>
    </source>
</evidence>
<comment type="caution">
    <text evidence="2">The sequence shown here is derived from an EMBL/GenBank/DDBJ whole genome shotgun (WGS) entry which is preliminary data.</text>
</comment>